<evidence type="ECO:0000313" key="1">
    <source>
        <dbReference type="EMBL" id="MBU2761256.1"/>
    </source>
</evidence>
<name>A0ABS6A223_9PROT</name>
<dbReference type="Pfam" id="PF11697">
    <property type="entry name" value="DUF3293"/>
    <property type="match status" value="1"/>
</dbReference>
<keyword evidence="2" id="KW-1185">Reference proteome</keyword>
<protein>
    <submittedName>
        <fullName evidence="1">DUF3293 domain-containing protein</fullName>
    </submittedName>
</protein>
<gene>
    <name evidence="1" type="ORF">HAP95_14060</name>
</gene>
<proteinExistence type="predicted"/>
<comment type="caution">
    <text evidence="1">The sequence shown here is derived from an EMBL/GenBank/DDBJ whole genome shotgun (WGS) entry which is preliminary data.</text>
</comment>
<dbReference type="RefSeq" id="WP_215884778.1">
    <property type="nucleotide sequence ID" value="NZ_JAAOMP010000153.1"/>
</dbReference>
<accession>A0ABS6A223</accession>
<dbReference type="Proteomes" id="UP000755654">
    <property type="component" value="Unassembled WGS sequence"/>
</dbReference>
<dbReference type="InterPro" id="IPR021710">
    <property type="entry name" value="DUF3293"/>
</dbReference>
<evidence type="ECO:0000313" key="2">
    <source>
        <dbReference type="Proteomes" id="UP000755654"/>
    </source>
</evidence>
<organism evidence="1 2">
    <name type="scientific">Acidithiobacillus sulfurivorans</name>
    <dbReference type="NCBI Taxonomy" id="1958756"/>
    <lineage>
        <taxon>Bacteria</taxon>
        <taxon>Pseudomonadati</taxon>
        <taxon>Pseudomonadota</taxon>
        <taxon>Acidithiobacillia</taxon>
        <taxon>Acidithiobacillales</taxon>
        <taxon>Acidithiobacillaceae</taxon>
        <taxon>Acidithiobacillus</taxon>
    </lineage>
</organism>
<sequence length="115" mass="13451">MDSTYRKSHYLVPGQLKLHIGGPAYGVRAAIITAWNPQSEQLSPWQNRKRQRRLFRILDANGYRFLRSCCGVNAWWEESLIVFTMNESVAVKLVRQFGQKAFVYLDGRRVWLVYA</sequence>
<dbReference type="EMBL" id="JAAOMP010000153">
    <property type="protein sequence ID" value="MBU2761256.1"/>
    <property type="molecule type" value="Genomic_DNA"/>
</dbReference>
<reference evidence="1 2" key="1">
    <citation type="journal article" date="2021" name="ISME J.">
        <title>Genomic evolution of the class Acidithiobacillia: deep-branching Proteobacteria living in extreme acidic conditions.</title>
        <authorList>
            <person name="Moya-Beltran A."/>
            <person name="Beard S."/>
            <person name="Rojas-Villalobos C."/>
            <person name="Issotta F."/>
            <person name="Gallardo Y."/>
            <person name="Ulloa R."/>
            <person name="Giaveno A."/>
            <person name="Degli Esposti M."/>
            <person name="Johnson D.B."/>
            <person name="Quatrini R."/>
        </authorList>
    </citation>
    <scope>NUCLEOTIDE SEQUENCE [LARGE SCALE GENOMIC DNA]</scope>
    <source>
        <strain evidence="1 2">RW2</strain>
    </source>
</reference>